<evidence type="ECO:0000256" key="8">
    <source>
        <dbReference type="SAM" id="SignalP"/>
    </source>
</evidence>
<dbReference type="Gene3D" id="2.60.40.1180">
    <property type="entry name" value="Golgi alpha-mannosidase II"/>
    <property type="match status" value="2"/>
</dbReference>
<evidence type="ECO:0000256" key="6">
    <source>
        <dbReference type="SAM" id="MobiDB-lite"/>
    </source>
</evidence>
<comment type="catalytic activity">
    <reaction evidence="1">
        <text>Hydrolysis of terminal, non-reducing (1-&gt;4)-linked alpha-D-glucose residues with release of alpha-D-glucose.</text>
        <dbReference type="EC" id="3.2.1.20"/>
    </reaction>
</comment>
<comment type="similarity">
    <text evidence="2">Belongs to the glycosyl hydrolase 13 family.</text>
</comment>
<keyword evidence="4" id="KW-0325">Glycoprotein</keyword>
<keyword evidence="7" id="KW-0812">Transmembrane</keyword>
<dbReference type="SUPFAM" id="SSF51445">
    <property type="entry name" value="(Trans)glycosidases"/>
    <property type="match status" value="2"/>
</dbReference>
<keyword evidence="8" id="KW-0732">Signal</keyword>
<dbReference type="Gene3D" id="3.90.400.10">
    <property type="entry name" value="Oligo-1,6-glucosidase, Domain 2"/>
    <property type="match status" value="2"/>
</dbReference>
<feature type="signal peptide" evidence="8">
    <location>
        <begin position="1"/>
        <end position="21"/>
    </location>
</feature>
<dbReference type="Pfam" id="PF00128">
    <property type="entry name" value="Alpha-amylase"/>
    <property type="match status" value="2"/>
</dbReference>
<dbReference type="EMBL" id="KQ982796">
    <property type="protein sequence ID" value="KYQ50609.1"/>
    <property type="molecule type" value="Genomic_DNA"/>
</dbReference>
<keyword evidence="7" id="KW-0472">Membrane</keyword>
<evidence type="ECO:0000313" key="10">
    <source>
        <dbReference type="EMBL" id="KYQ50609.1"/>
    </source>
</evidence>
<feature type="chain" id="PRO_5007591370" description="alpha-glucosidase" evidence="8">
    <location>
        <begin position="22"/>
        <end position="1130"/>
    </location>
</feature>
<dbReference type="InterPro" id="IPR045857">
    <property type="entry name" value="O16G_dom_2"/>
</dbReference>
<feature type="compositionally biased region" description="Basic and acidic residues" evidence="6">
    <location>
        <begin position="394"/>
        <end position="416"/>
    </location>
</feature>
<dbReference type="InterPro" id="IPR013780">
    <property type="entry name" value="Glyco_hydro_b"/>
</dbReference>
<dbReference type="InterPro" id="IPR017853">
    <property type="entry name" value="GH"/>
</dbReference>
<dbReference type="PANTHER" id="PTHR10357">
    <property type="entry name" value="ALPHA-AMYLASE FAMILY MEMBER"/>
    <property type="match status" value="1"/>
</dbReference>
<keyword evidence="7" id="KW-1133">Transmembrane helix</keyword>
<dbReference type="FunFam" id="3.90.400.10:FF:000001">
    <property type="entry name" value="Maltase A3, isoform A"/>
    <property type="match status" value="2"/>
</dbReference>
<keyword evidence="11" id="KW-1185">Reference proteome</keyword>
<proteinExistence type="inferred from homology"/>
<dbReference type="Gene3D" id="3.20.20.80">
    <property type="entry name" value="Glycosidases"/>
    <property type="match status" value="2"/>
</dbReference>
<evidence type="ECO:0000256" key="2">
    <source>
        <dbReference type="ARBA" id="ARBA00008061"/>
    </source>
</evidence>
<gene>
    <name evidence="10" type="ORF">ALC60_10318</name>
</gene>
<dbReference type="SUPFAM" id="SSF51011">
    <property type="entry name" value="Glycosyl hydrolase domain"/>
    <property type="match status" value="1"/>
</dbReference>
<dbReference type="CDD" id="cd11328">
    <property type="entry name" value="AmyAc_maltase"/>
    <property type="match status" value="2"/>
</dbReference>
<dbReference type="SMART" id="SM00642">
    <property type="entry name" value="Aamy"/>
    <property type="match status" value="2"/>
</dbReference>
<feature type="region of interest" description="Disordered" evidence="6">
    <location>
        <begin position="394"/>
        <end position="420"/>
    </location>
</feature>
<evidence type="ECO:0000256" key="5">
    <source>
        <dbReference type="ARBA" id="ARBA00023295"/>
    </source>
</evidence>
<keyword evidence="5" id="KW-0378">Hydrolase</keyword>
<name>A0A151WRS3_9HYME</name>
<dbReference type="Proteomes" id="UP000075809">
    <property type="component" value="Unassembled WGS sequence"/>
</dbReference>
<dbReference type="PANTHER" id="PTHR10357:SF179">
    <property type="entry name" value="NEUTRAL AND BASIC AMINO ACID TRANSPORT PROTEIN RBAT"/>
    <property type="match status" value="1"/>
</dbReference>
<dbReference type="EC" id="3.2.1.20" evidence="3"/>
<evidence type="ECO:0000256" key="3">
    <source>
        <dbReference type="ARBA" id="ARBA00012741"/>
    </source>
</evidence>
<feature type="transmembrane region" description="Helical" evidence="7">
    <location>
        <begin position="1109"/>
        <end position="1129"/>
    </location>
</feature>
<evidence type="ECO:0000313" key="11">
    <source>
        <dbReference type="Proteomes" id="UP000075809"/>
    </source>
</evidence>
<dbReference type="InterPro" id="IPR006047">
    <property type="entry name" value="GH13_cat_dom"/>
</dbReference>
<keyword evidence="5" id="KW-0326">Glycosidase</keyword>
<evidence type="ECO:0000256" key="4">
    <source>
        <dbReference type="ARBA" id="ARBA00023180"/>
    </source>
</evidence>
<dbReference type="GO" id="GO:0005975">
    <property type="term" value="P:carbohydrate metabolic process"/>
    <property type="evidence" value="ECO:0007669"/>
    <property type="project" value="InterPro"/>
</dbReference>
<reference evidence="10 11" key="1">
    <citation type="submission" date="2015-09" db="EMBL/GenBank/DDBJ databases">
        <title>Trachymyrmex zeteki WGS genome.</title>
        <authorList>
            <person name="Nygaard S."/>
            <person name="Hu H."/>
            <person name="Boomsma J."/>
            <person name="Zhang G."/>
        </authorList>
    </citation>
    <scope>NUCLEOTIDE SEQUENCE [LARGE SCALE GENOMIC DNA]</scope>
    <source>
        <strain evidence="10">Tzet28-1</strain>
        <tissue evidence="10">Whole body</tissue>
    </source>
</reference>
<evidence type="ECO:0000259" key="9">
    <source>
        <dbReference type="SMART" id="SM00642"/>
    </source>
</evidence>
<dbReference type="STRING" id="64791.A0A151WRS3"/>
<accession>A0A151WRS3</accession>
<evidence type="ECO:0000256" key="1">
    <source>
        <dbReference type="ARBA" id="ARBA00001657"/>
    </source>
</evidence>
<dbReference type="GO" id="GO:0004558">
    <property type="term" value="F:alpha-1,4-glucosidase activity"/>
    <property type="evidence" value="ECO:0007669"/>
    <property type="project" value="UniProtKB-EC"/>
</dbReference>
<organism evidence="10 11">
    <name type="scientific">Mycetomoellerius zeteki</name>
    <dbReference type="NCBI Taxonomy" id="64791"/>
    <lineage>
        <taxon>Eukaryota</taxon>
        <taxon>Metazoa</taxon>
        <taxon>Ecdysozoa</taxon>
        <taxon>Arthropoda</taxon>
        <taxon>Hexapoda</taxon>
        <taxon>Insecta</taxon>
        <taxon>Pterygota</taxon>
        <taxon>Neoptera</taxon>
        <taxon>Endopterygota</taxon>
        <taxon>Hymenoptera</taxon>
        <taxon>Apocrita</taxon>
        <taxon>Aculeata</taxon>
        <taxon>Formicoidea</taxon>
        <taxon>Formicidae</taxon>
        <taxon>Myrmicinae</taxon>
        <taxon>Mycetomoellerius</taxon>
    </lineage>
</organism>
<feature type="domain" description="Glycosyl hydrolase family 13 catalytic" evidence="9">
    <location>
        <begin position="33"/>
        <end position="417"/>
    </location>
</feature>
<evidence type="ECO:0000256" key="7">
    <source>
        <dbReference type="SAM" id="Phobius"/>
    </source>
</evidence>
<feature type="domain" description="Glycosyl hydrolase family 13 catalytic" evidence="9">
    <location>
        <begin position="571"/>
        <end position="957"/>
    </location>
</feature>
<dbReference type="AlphaFoldDB" id="A0A151WRS3"/>
<protein>
    <recommendedName>
        <fullName evidence="3">alpha-glucosidase</fullName>
        <ecNumber evidence="3">3.2.1.20</ecNumber>
    </recommendedName>
</protein>
<sequence>MKGIITLCAILLLSNLECSESTSEWWQSMSLYQIYPRSFKDSDGDGVGDLKGIISKLEHLIESNVDAFWLSPIYPSPMIDFGYDISDFVNIDKTFGTMKDFEVLANATHDASMKIIMDFVPNHSSDQHEWFQKSLQSIEPYTNYYVWHKGKVLPNGTVTVPNNWVSVFGGSAWTWREERQAYYFHQFAPQQPDLNYENENVVNAMKDVMRFWLDKGVDGFRVDAVPFLCEDVRFLDEPLTGNLNPNDYGYTHKIYTKDFPHTYEVVKGWREVLNEYSNEKVMMIEAYANMTMTMKYYIYGAHFPFNFGFITDTNRDSKAIDFKRLIDRWMVNMSVLRATANWVIGNHDKSRLVTRYGRYRAEAVTMMTLLLPGVAVTYNGDEIGMKDTWISWEDTKDPQGRNAGKDGYEKASRDPARTPFQWDNTTSAGFSMNQKTWLPVNKNYVTLNLAAQKEQDNSYNALYKAVSALRKLPVVKRGTLTTTLLNNDIFAFTRKINGEVVYVVVNFANEEAIVDLSTLVYASSQLTVYYATTNAHHLIGLASEHCLLLTVVLTSGEITNRGWWNHTVFYQIYPRSFMDSDNDGVGDLQGITSKLDYLKESGIGAIWISPINRSPMVDFGYDISDFKDIDKIFGKLVDFENLVKRAKEIGLKVILDLVPNHTSDEHYWFQMSLNRTGKYEHYYIWADGKNNNRPPNNWLSVFSGSAWTFNNIRKQWYFHQFHWKQPDLNYSNPYVQEEIRETIIYWLRKGVDGFRVDAVPHLFETNYTVDEPKSNIKDVSEDDYNYLIHTLTKDQPQTYDLVQSWRKILDDYALNSNTDEKVMMTEAYTSLEDTTKYYNYGSHIPFNFNFIVNVTATSNVSVFKSIIEEWIKAMPKDSVANWVMGNHDRNRTASRFPGRADQMTMLAMILPGVAVTYYGEEIGMVDKMDISWNDTQDPQACNAGIDKYKSRSRDPVRTPFQWNINKNAGFSNATKTWLPVNDNYNNVNLLVQKSKEDSHYNVYRALTQLRNTSDALKFGSLTTDIINNTVLCVLRKTDKDAVTLLINFSDEKKQEIDLTKVLTGFKTGTIKVASVGSGIKQNQTVELNNVSIPPAGSIVLTNSTASLKMYIASLQTILLLLFSLIITLYK</sequence>